<organism evidence="2 3">
    <name type="scientific">Gaopeijia maritima</name>
    <dbReference type="NCBI Taxonomy" id="3119007"/>
    <lineage>
        <taxon>Bacteria</taxon>
        <taxon>Pseudomonadati</taxon>
        <taxon>Gemmatimonadota</taxon>
        <taxon>Longimicrobiia</taxon>
        <taxon>Gaopeijiales</taxon>
        <taxon>Gaopeijiaceae</taxon>
        <taxon>Gaopeijia</taxon>
    </lineage>
</organism>
<dbReference type="EMBL" id="JBBHLI010000007">
    <property type="protein sequence ID" value="MEK9501866.1"/>
    <property type="molecule type" value="Genomic_DNA"/>
</dbReference>
<accession>A0ABU9EAU7</accession>
<protein>
    <submittedName>
        <fullName evidence="2">Uncharacterized protein</fullName>
    </submittedName>
</protein>
<evidence type="ECO:0000313" key="2">
    <source>
        <dbReference type="EMBL" id="MEK9501866.1"/>
    </source>
</evidence>
<comment type="caution">
    <text evidence="2">The sequence shown here is derived from an EMBL/GenBank/DDBJ whole genome shotgun (WGS) entry which is preliminary data.</text>
</comment>
<evidence type="ECO:0000256" key="1">
    <source>
        <dbReference type="SAM" id="Coils"/>
    </source>
</evidence>
<proteinExistence type="predicted"/>
<dbReference type="RefSeq" id="WP_405278958.1">
    <property type="nucleotide sequence ID" value="NZ_CP144380.1"/>
</dbReference>
<evidence type="ECO:0000313" key="3">
    <source>
        <dbReference type="Proteomes" id="UP001484239"/>
    </source>
</evidence>
<sequence length="330" mass="37664">MTSSATDFSVPDKVREQMLDDDDPELLRHVKRPQWGLAILAWERGDRRAYQFEDGRQRTFKAGYYDLMKPAQSQQRSEEAVIADLQAAIGTTRSTTRKALEPSATFDEQVALFKELYPKGFQSEKWVEEHRGTEGRSLKRHRDPAIRKAQEVLSQAEVAAMMAEARYADLRDAVTTILSSTSLVSLRHVKTFRGMDEEETEQFAVAVAELLHGEGDFSPRFKAWVEVLDKVLGGKPSWRIATVLPALLDPEKHVCVRHSAFIRQAASIAPTSRYSRRPRARSYRNFRRVARVAHTRLEAAGLKPRDLMDVHDFIWTTLRDSALDHISDDE</sequence>
<reference evidence="2 3" key="1">
    <citation type="submission" date="2024-02" db="EMBL/GenBank/DDBJ databases">
        <title>A novel Gemmatimonadota bacterium.</title>
        <authorList>
            <person name="Du Z.-J."/>
            <person name="Ye Y.-Q."/>
        </authorList>
    </citation>
    <scope>NUCLEOTIDE SEQUENCE [LARGE SCALE GENOMIC DNA]</scope>
    <source>
        <strain evidence="2 3">DH-20</strain>
    </source>
</reference>
<feature type="coiled-coil region" evidence="1">
    <location>
        <begin position="146"/>
        <end position="173"/>
    </location>
</feature>
<keyword evidence="3" id="KW-1185">Reference proteome</keyword>
<name>A0ABU9EAU7_9BACT</name>
<gene>
    <name evidence="2" type="ORF">WI372_12815</name>
</gene>
<dbReference type="Proteomes" id="UP001484239">
    <property type="component" value="Unassembled WGS sequence"/>
</dbReference>
<keyword evidence="1" id="KW-0175">Coiled coil</keyword>